<evidence type="ECO:0000313" key="2">
    <source>
        <dbReference type="Proteomes" id="UP000011713"/>
    </source>
</evidence>
<evidence type="ECO:0000313" key="1">
    <source>
        <dbReference type="EnsemblProtists" id="HpaP810262"/>
    </source>
</evidence>
<reference evidence="2" key="1">
    <citation type="journal article" date="2010" name="Science">
        <title>Signatures of adaptation to obligate biotrophy in the Hyaloperonospora arabidopsidis genome.</title>
        <authorList>
            <person name="Baxter L."/>
            <person name="Tripathy S."/>
            <person name="Ishaque N."/>
            <person name="Boot N."/>
            <person name="Cabral A."/>
            <person name="Kemen E."/>
            <person name="Thines M."/>
            <person name="Ah-Fong A."/>
            <person name="Anderson R."/>
            <person name="Badejoko W."/>
            <person name="Bittner-Eddy P."/>
            <person name="Boore J.L."/>
            <person name="Chibucos M.C."/>
            <person name="Coates M."/>
            <person name="Dehal P."/>
            <person name="Delehaunty K."/>
            <person name="Dong S."/>
            <person name="Downton P."/>
            <person name="Dumas B."/>
            <person name="Fabro G."/>
            <person name="Fronick C."/>
            <person name="Fuerstenberg S.I."/>
            <person name="Fulton L."/>
            <person name="Gaulin E."/>
            <person name="Govers F."/>
            <person name="Hughes L."/>
            <person name="Humphray S."/>
            <person name="Jiang R.H."/>
            <person name="Judelson H."/>
            <person name="Kamoun S."/>
            <person name="Kyung K."/>
            <person name="Meijer H."/>
            <person name="Minx P."/>
            <person name="Morris P."/>
            <person name="Nelson J."/>
            <person name="Phuntumart V."/>
            <person name="Qutob D."/>
            <person name="Rehmany A."/>
            <person name="Rougon-Cardoso A."/>
            <person name="Ryden P."/>
            <person name="Torto-Alalibo T."/>
            <person name="Studholme D."/>
            <person name="Wang Y."/>
            <person name="Win J."/>
            <person name="Wood J."/>
            <person name="Clifton S.W."/>
            <person name="Rogers J."/>
            <person name="Van den Ackerveken G."/>
            <person name="Jones J.D."/>
            <person name="McDowell J.M."/>
            <person name="Beynon J."/>
            <person name="Tyler B.M."/>
        </authorList>
    </citation>
    <scope>NUCLEOTIDE SEQUENCE [LARGE SCALE GENOMIC DNA]</scope>
    <source>
        <strain evidence="2">Emoy2</strain>
    </source>
</reference>
<accession>M4BUS3</accession>
<proteinExistence type="predicted"/>
<dbReference type="AlphaFoldDB" id="M4BUS3"/>
<dbReference type="EnsemblProtists" id="HpaT810262">
    <property type="protein sequence ID" value="HpaP810262"/>
    <property type="gene ID" value="HpaG810262"/>
</dbReference>
<protein>
    <submittedName>
        <fullName evidence="1">Uncharacterized protein</fullName>
    </submittedName>
</protein>
<name>M4BUS3_HYAAE</name>
<dbReference type="InParanoid" id="M4BUS3"/>
<dbReference type="EnsemblProtists" id="HpaT810263">
    <property type="protein sequence ID" value="HpaP810263"/>
    <property type="gene ID" value="HpaG810263"/>
</dbReference>
<dbReference type="EMBL" id="JH597949">
    <property type="status" value="NOT_ANNOTATED_CDS"/>
    <property type="molecule type" value="Genomic_DNA"/>
</dbReference>
<reference evidence="1" key="2">
    <citation type="submission" date="2015-06" db="UniProtKB">
        <authorList>
            <consortium name="EnsemblProtists"/>
        </authorList>
    </citation>
    <scope>IDENTIFICATION</scope>
    <source>
        <strain evidence="1">Emoy2</strain>
    </source>
</reference>
<sequence length="141" mass="16053">MKRAISRGRKTYTCLNYRVRLPSTATSLLDYSNRSDLRSAKNPEQARVLLSIDAAGGKILDSPNLGTWYRFTRAYNEQKDLPITTSLLPLITNITEAESTRWRRSIRTSTTLCLNTGLTDPGGQVDNHWHRDREPVVRGYL</sequence>
<dbReference type="Proteomes" id="UP000011713">
    <property type="component" value="Unassembled WGS sequence"/>
</dbReference>
<dbReference type="HOGENOM" id="CLU_1829035_0_0_1"/>
<keyword evidence="2" id="KW-1185">Reference proteome</keyword>
<organism evidence="1 2">
    <name type="scientific">Hyaloperonospora arabidopsidis (strain Emoy2)</name>
    <name type="common">Downy mildew agent</name>
    <name type="synonym">Peronospora arabidopsidis</name>
    <dbReference type="NCBI Taxonomy" id="559515"/>
    <lineage>
        <taxon>Eukaryota</taxon>
        <taxon>Sar</taxon>
        <taxon>Stramenopiles</taxon>
        <taxon>Oomycota</taxon>
        <taxon>Peronosporomycetes</taxon>
        <taxon>Peronosporales</taxon>
        <taxon>Peronosporaceae</taxon>
        <taxon>Hyaloperonospora</taxon>
    </lineage>
</organism>
<dbReference type="VEuPathDB" id="FungiDB:HpaG810262"/>